<gene>
    <name evidence="3" type="ORF">CH341_08565</name>
</gene>
<evidence type="ECO:0000313" key="3">
    <source>
        <dbReference type="EMBL" id="RAI44555.1"/>
    </source>
</evidence>
<keyword evidence="1" id="KW-0472">Membrane</keyword>
<reference evidence="3 4" key="1">
    <citation type="submission" date="2017-07" db="EMBL/GenBank/DDBJ databases">
        <title>Draft Genome Sequences of Select Purple Nonsulfur Bacteria.</title>
        <authorList>
            <person name="Lasarre B."/>
            <person name="Mckinlay J.B."/>
        </authorList>
    </citation>
    <scope>NUCLEOTIDE SEQUENCE [LARGE SCALE GENOMIC DNA]</scope>
    <source>
        <strain evidence="3 4">DSM 5909</strain>
    </source>
</reference>
<comment type="caution">
    <text evidence="3">The sequence shown here is derived from an EMBL/GenBank/DDBJ whole genome shotgun (WGS) entry which is preliminary data.</text>
</comment>
<dbReference type="PANTHER" id="PTHR35342">
    <property type="entry name" value="TRICARBOXYLIC TRANSPORT PROTEIN"/>
    <property type="match status" value="1"/>
</dbReference>
<feature type="transmembrane region" description="Helical" evidence="1">
    <location>
        <begin position="109"/>
        <end position="129"/>
    </location>
</feature>
<organism evidence="3 4">
    <name type="scientific">Rhodoplanes roseus</name>
    <dbReference type="NCBI Taxonomy" id="29409"/>
    <lineage>
        <taxon>Bacteria</taxon>
        <taxon>Pseudomonadati</taxon>
        <taxon>Pseudomonadota</taxon>
        <taxon>Alphaproteobacteria</taxon>
        <taxon>Hyphomicrobiales</taxon>
        <taxon>Nitrobacteraceae</taxon>
        <taxon>Rhodoplanes</taxon>
    </lineage>
</organism>
<name>A0A327L3D1_9BRAD</name>
<dbReference type="Pfam" id="PF01970">
    <property type="entry name" value="TctA"/>
    <property type="match status" value="1"/>
</dbReference>
<keyword evidence="1" id="KW-1133">Transmembrane helix</keyword>
<dbReference type="AlphaFoldDB" id="A0A327L3D1"/>
<evidence type="ECO:0000313" key="4">
    <source>
        <dbReference type="Proteomes" id="UP000249130"/>
    </source>
</evidence>
<dbReference type="PANTHER" id="PTHR35342:SF5">
    <property type="entry name" value="TRICARBOXYLIC TRANSPORT PROTEIN"/>
    <property type="match status" value="1"/>
</dbReference>
<sequence length="499" mass="51030">MHDVLLGLGDALAPVTILFVFLGVLLGYVIGVLPGLNRPAALAIAIPISYYLTPLAAVAFLIGIAKASGAGGATTAILINTPGEPNAAVTCLDGYPLARAGKAKQALKVALYGSVIGDLIGTLALVLLARPLATLALGFGPVEMSAVMVLALTFIAALAGNSLLRGLAAGSFGLLCATVGLDVESGTPRLTFDQVALFDGVPLLAVTVGMLALSEMIIQAEEVLGKRTEAASAAAGGDADRLGWPEFRRVLPTILQSSIVGTAIGLLPGLGPTVASFASYALAKRLAKPGEQFGKGELKGVAAAETADNAVVPASFVPLFALGLPGSVSAAILIAALTIHGVTPGPRLFEEQPRLIYGIFGAMMVAAVVMLVVGRIGLLAFAQLTRVPATIIIPVVTMLCLVGAYLESKSVFAVGLMVGFGLLGYLMHRFDYSRVTFLIGFVIGPQLELSVRQALIITEGKVSSLSHHPAALAVLAVAVVAAVYFLRTPRKAAPEGEGA</sequence>
<evidence type="ECO:0000256" key="1">
    <source>
        <dbReference type="SAM" id="Phobius"/>
    </source>
</evidence>
<dbReference type="RefSeq" id="WP_111418626.1">
    <property type="nucleotide sequence ID" value="NZ_NPEX01000041.1"/>
</dbReference>
<feature type="transmembrane region" description="Helical" evidence="1">
    <location>
        <begin position="319"/>
        <end position="343"/>
    </location>
</feature>
<feature type="transmembrane region" description="Helical" evidence="1">
    <location>
        <begin position="355"/>
        <end position="381"/>
    </location>
</feature>
<dbReference type="OrthoDB" id="7912266at2"/>
<dbReference type="Proteomes" id="UP000249130">
    <property type="component" value="Unassembled WGS sequence"/>
</dbReference>
<dbReference type="EMBL" id="NPEX01000041">
    <property type="protein sequence ID" value="RAI44555.1"/>
    <property type="molecule type" value="Genomic_DNA"/>
</dbReference>
<feature type="transmembrane region" description="Helical" evidence="1">
    <location>
        <begin position="258"/>
        <end position="283"/>
    </location>
</feature>
<keyword evidence="4" id="KW-1185">Reference proteome</keyword>
<keyword evidence="1" id="KW-0812">Transmembrane</keyword>
<evidence type="ECO:0000259" key="2">
    <source>
        <dbReference type="Pfam" id="PF01970"/>
    </source>
</evidence>
<dbReference type="InterPro" id="IPR002823">
    <property type="entry name" value="DUF112_TM"/>
</dbReference>
<proteinExistence type="predicted"/>
<feature type="transmembrane region" description="Helical" evidence="1">
    <location>
        <begin position="201"/>
        <end position="218"/>
    </location>
</feature>
<feature type="transmembrane region" description="Helical" evidence="1">
    <location>
        <begin position="12"/>
        <end position="34"/>
    </location>
</feature>
<accession>A0A327L3D1</accession>
<feature type="domain" description="DUF112" evidence="2">
    <location>
        <begin position="17"/>
        <end position="438"/>
    </location>
</feature>
<feature type="transmembrane region" description="Helical" evidence="1">
    <location>
        <begin position="387"/>
        <end position="406"/>
    </location>
</feature>
<feature type="transmembrane region" description="Helical" evidence="1">
    <location>
        <begin position="411"/>
        <end position="428"/>
    </location>
</feature>
<feature type="transmembrane region" description="Helical" evidence="1">
    <location>
        <begin position="40"/>
        <end position="62"/>
    </location>
</feature>
<feature type="transmembrane region" description="Helical" evidence="1">
    <location>
        <begin position="135"/>
        <end position="156"/>
    </location>
</feature>
<protein>
    <submittedName>
        <fullName evidence="3">Tricarboxylate transporter family protein</fullName>
    </submittedName>
</protein>
<feature type="transmembrane region" description="Helical" evidence="1">
    <location>
        <begin position="468"/>
        <end position="486"/>
    </location>
</feature>